<dbReference type="InterPro" id="IPR038973">
    <property type="entry name" value="MutL/Mlh/Pms-like"/>
</dbReference>
<evidence type="ECO:0000256" key="4">
    <source>
        <dbReference type="HAMAP-Rule" id="MF_00149"/>
    </source>
</evidence>
<dbReference type="PANTHER" id="PTHR10073">
    <property type="entry name" value="DNA MISMATCH REPAIR PROTEIN MLH, PMS, MUTL"/>
    <property type="match status" value="1"/>
</dbReference>
<dbReference type="CDD" id="cd16926">
    <property type="entry name" value="HATPase_MutL-MLH-PMS-like"/>
    <property type="match status" value="1"/>
</dbReference>
<reference evidence="8" key="1">
    <citation type="submission" date="2020-08" db="EMBL/GenBank/DDBJ databases">
        <authorList>
            <person name="Liu C."/>
            <person name="Sun Q."/>
        </authorList>
    </citation>
    <scope>NUCLEOTIDE SEQUENCE</scope>
    <source>
        <strain evidence="8">BX16</strain>
    </source>
</reference>
<keyword evidence="8" id="KW-0255">Endonuclease</keyword>
<evidence type="ECO:0000256" key="1">
    <source>
        <dbReference type="ARBA" id="ARBA00006082"/>
    </source>
</evidence>
<feature type="region of interest" description="Disordered" evidence="5">
    <location>
        <begin position="342"/>
        <end position="388"/>
    </location>
</feature>
<feature type="domain" description="DNA mismatch repair protein S5" evidence="7">
    <location>
        <begin position="207"/>
        <end position="325"/>
    </location>
</feature>
<gene>
    <name evidence="4 8" type="primary">mutL</name>
    <name evidence="8" type="ORF">H8876_00390</name>
</gene>
<dbReference type="GO" id="GO:0005524">
    <property type="term" value="F:ATP binding"/>
    <property type="evidence" value="ECO:0007669"/>
    <property type="project" value="InterPro"/>
</dbReference>
<dbReference type="InterPro" id="IPR042121">
    <property type="entry name" value="MutL_C_regsub"/>
</dbReference>
<dbReference type="Proteomes" id="UP000644115">
    <property type="component" value="Unassembled WGS sequence"/>
</dbReference>
<comment type="caution">
    <text evidence="8">The sequence shown here is derived from an EMBL/GenBank/DDBJ whole genome shotgun (WGS) entry which is preliminary data.</text>
</comment>
<dbReference type="InterPro" id="IPR014790">
    <property type="entry name" value="MutL_C"/>
</dbReference>
<keyword evidence="9" id="KW-1185">Reference proteome</keyword>
<feature type="region of interest" description="Disordered" evidence="5">
    <location>
        <begin position="419"/>
        <end position="443"/>
    </location>
</feature>
<dbReference type="Pfam" id="PF08676">
    <property type="entry name" value="MutL_C"/>
    <property type="match status" value="1"/>
</dbReference>
<dbReference type="PANTHER" id="PTHR10073:SF12">
    <property type="entry name" value="DNA MISMATCH REPAIR PROTEIN MLH1"/>
    <property type="match status" value="1"/>
</dbReference>
<protein>
    <recommendedName>
        <fullName evidence="4">DNA mismatch repair protein MutL</fullName>
    </recommendedName>
</protein>
<dbReference type="InterPro" id="IPR013507">
    <property type="entry name" value="DNA_mismatch_S5_2-like"/>
</dbReference>
<dbReference type="Gene3D" id="3.30.230.10">
    <property type="match status" value="1"/>
</dbReference>
<name>A0A923SLT0_9FIRM</name>
<sequence length="637" mass="71495">MIHVLEKHIADKIAAGEVIDRPVSIIKELLENSIDAGADQITVEIRNGGKSYIRVTDNGSGIEAGDMETAFLRHATSKISSVRDLDAIGTLGFRGEALASICAVARVELISKTADAKMGRRVVTEGSEILANEGIGCPEGTTVTVQDLFYNVPARQKFLSSDNGESRRIIDMVSRIARAYGDVRFTLINGKKQVFTTRGKGNIFDAIVSVYGSDTGRDLLPVERTSGDLIVKGFVSAPSASASSRSRQIFCVNGRVISSKVLEKALDEAYKEKLFHGRFPVAFLFLSIPPEKLDVNIHPTKKEIRFDDDFEVHDFLVKAVRQALEVRESLPQVRGENLRQIREQEAAKSAAPADPSADSKSPNISERPEGSLQEKTAVQVEEQGHHYKSETVESFAEKGREFQAGGDQIDIKNVLSSLRGRQQEQQKEQTFSEETGIRPEQKKGPFDFQDLDYLGSIFDTYIMACDADCFYLIDQHAAHERVFYEKLRHQYESAEKLSQTLMLPLQFHVAAYVAQTEEDWIDKIRSMGYGIEDFGNRTYIVREIPAFMELEEAESFLNDLFQELEDRPDLTNQKVLDRIIMRSCKSAVKGGDHLESAEIDALIRDLKNCVNPFSCPHGRPTFIRMTRYEIEKMFKRV</sequence>
<organism evidence="8 9">
    <name type="scientific">Lentihominibacter faecis</name>
    <dbReference type="NCBI Taxonomy" id="2764712"/>
    <lineage>
        <taxon>Bacteria</taxon>
        <taxon>Bacillati</taxon>
        <taxon>Bacillota</taxon>
        <taxon>Clostridia</taxon>
        <taxon>Peptostreptococcales</taxon>
        <taxon>Anaerovoracaceae</taxon>
        <taxon>Lentihominibacter</taxon>
    </lineage>
</organism>
<dbReference type="InterPro" id="IPR014762">
    <property type="entry name" value="DNA_mismatch_repair_CS"/>
</dbReference>
<dbReference type="GO" id="GO:0006298">
    <property type="term" value="P:mismatch repair"/>
    <property type="evidence" value="ECO:0007669"/>
    <property type="project" value="UniProtKB-UniRule"/>
</dbReference>
<dbReference type="AlphaFoldDB" id="A0A923SLT0"/>
<dbReference type="RefSeq" id="WP_249286089.1">
    <property type="nucleotide sequence ID" value="NZ_JACRWC010000008.1"/>
</dbReference>
<dbReference type="SMART" id="SM01340">
    <property type="entry name" value="DNA_mis_repair"/>
    <property type="match status" value="1"/>
</dbReference>
<dbReference type="FunFam" id="3.30.565.10:FF:000003">
    <property type="entry name" value="DNA mismatch repair endonuclease MutL"/>
    <property type="match status" value="1"/>
</dbReference>
<feature type="domain" description="MutL C-terminal dimerisation" evidence="6">
    <location>
        <begin position="453"/>
        <end position="594"/>
    </location>
</feature>
<dbReference type="InterPro" id="IPR020667">
    <property type="entry name" value="DNA_mismatch_repair_MutL"/>
</dbReference>
<evidence type="ECO:0000313" key="9">
    <source>
        <dbReference type="Proteomes" id="UP000644115"/>
    </source>
</evidence>
<dbReference type="SUPFAM" id="SSF54211">
    <property type="entry name" value="Ribosomal protein S5 domain 2-like"/>
    <property type="match status" value="1"/>
</dbReference>
<evidence type="ECO:0000256" key="3">
    <source>
        <dbReference type="ARBA" id="ARBA00023204"/>
    </source>
</evidence>
<dbReference type="HAMAP" id="MF_00149">
    <property type="entry name" value="DNA_mis_repair"/>
    <property type="match status" value="1"/>
</dbReference>
<dbReference type="Pfam" id="PF01119">
    <property type="entry name" value="DNA_mis_repair"/>
    <property type="match status" value="1"/>
</dbReference>
<dbReference type="GO" id="GO:0016887">
    <property type="term" value="F:ATP hydrolysis activity"/>
    <property type="evidence" value="ECO:0007669"/>
    <property type="project" value="InterPro"/>
</dbReference>
<evidence type="ECO:0000256" key="5">
    <source>
        <dbReference type="SAM" id="MobiDB-lite"/>
    </source>
</evidence>
<dbReference type="SUPFAM" id="SSF118116">
    <property type="entry name" value="DNA mismatch repair protein MutL"/>
    <property type="match status" value="1"/>
</dbReference>
<dbReference type="Pfam" id="PF13589">
    <property type="entry name" value="HATPase_c_3"/>
    <property type="match status" value="1"/>
</dbReference>
<keyword evidence="3 4" id="KW-0234">DNA repair</keyword>
<dbReference type="CDD" id="cd00782">
    <property type="entry name" value="MutL_Trans"/>
    <property type="match status" value="1"/>
</dbReference>
<dbReference type="NCBIfam" id="TIGR00585">
    <property type="entry name" value="mutl"/>
    <property type="match status" value="1"/>
</dbReference>
<accession>A0A923SLT0</accession>
<dbReference type="Gene3D" id="3.30.1370.100">
    <property type="entry name" value="MutL, C-terminal domain, regulatory subdomain"/>
    <property type="match status" value="1"/>
</dbReference>
<dbReference type="SUPFAM" id="SSF55874">
    <property type="entry name" value="ATPase domain of HSP90 chaperone/DNA topoisomerase II/histidine kinase"/>
    <property type="match status" value="1"/>
</dbReference>
<comment type="function">
    <text evidence="4">This protein is involved in the repair of mismatches in DNA. It is required for dam-dependent methyl-directed DNA mismatch repair. May act as a 'molecular matchmaker', a protein that promotes the formation of a stable complex between two or more DNA-binding proteins in an ATP-dependent manner without itself being part of a final effector complex.</text>
</comment>
<evidence type="ECO:0000313" key="8">
    <source>
        <dbReference type="EMBL" id="MBC5998481.1"/>
    </source>
</evidence>
<dbReference type="InterPro" id="IPR036890">
    <property type="entry name" value="HATPase_C_sf"/>
</dbReference>
<keyword evidence="8" id="KW-0540">Nuclease</keyword>
<dbReference type="InterPro" id="IPR002099">
    <property type="entry name" value="MutL/Mlh/PMS"/>
</dbReference>
<dbReference type="Gene3D" id="3.30.1540.20">
    <property type="entry name" value="MutL, C-terminal domain, dimerisation subdomain"/>
    <property type="match status" value="1"/>
</dbReference>
<dbReference type="InterPro" id="IPR037198">
    <property type="entry name" value="MutL_C_sf"/>
</dbReference>
<keyword evidence="2 4" id="KW-0227">DNA damage</keyword>
<dbReference type="GO" id="GO:0030983">
    <property type="term" value="F:mismatched DNA binding"/>
    <property type="evidence" value="ECO:0007669"/>
    <property type="project" value="InterPro"/>
</dbReference>
<dbReference type="EMBL" id="JACRWC010000008">
    <property type="protein sequence ID" value="MBC5998481.1"/>
    <property type="molecule type" value="Genomic_DNA"/>
</dbReference>
<feature type="compositionally biased region" description="Low complexity" evidence="5">
    <location>
        <begin position="347"/>
        <end position="362"/>
    </location>
</feature>
<dbReference type="GO" id="GO:0004519">
    <property type="term" value="F:endonuclease activity"/>
    <property type="evidence" value="ECO:0007669"/>
    <property type="project" value="UniProtKB-KW"/>
</dbReference>
<dbReference type="InterPro" id="IPR020568">
    <property type="entry name" value="Ribosomal_Su5_D2-typ_SF"/>
</dbReference>
<dbReference type="GO" id="GO:0032300">
    <property type="term" value="C:mismatch repair complex"/>
    <property type="evidence" value="ECO:0007669"/>
    <property type="project" value="InterPro"/>
</dbReference>
<dbReference type="PROSITE" id="PS00058">
    <property type="entry name" value="DNA_MISMATCH_REPAIR_1"/>
    <property type="match status" value="1"/>
</dbReference>
<dbReference type="InterPro" id="IPR042120">
    <property type="entry name" value="MutL_C_dimsub"/>
</dbReference>
<dbReference type="InterPro" id="IPR014721">
    <property type="entry name" value="Ribsml_uS5_D2-typ_fold_subgr"/>
</dbReference>
<dbReference type="GO" id="GO:0140664">
    <property type="term" value="F:ATP-dependent DNA damage sensor activity"/>
    <property type="evidence" value="ECO:0007669"/>
    <property type="project" value="InterPro"/>
</dbReference>
<evidence type="ECO:0000259" key="6">
    <source>
        <dbReference type="SMART" id="SM00853"/>
    </source>
</evidence>
<comment type="similarity">
    <text evidence="1 4">Belongs to the DNA mismatch repair MutL/HexB family.</text>
</comment>
<dbReference type="SMART" id="SM00853">
    <property type="entry name" value="MutL_C"/>
    <property type="match status" value="1"/>
</dbReference>
<dbReference type="Gene3D" id="3.30.565.10">
    <property type="entry name" value="Histidine kinase-like ATPase, C-terminal domain"/>
    <property type="match status" value="1"/>
</dbReference>
<evidence type="ECO:0000259" key="7">
    <source>
        <dbReference type="SMART" id="SM01340"/>
    </source>
</evidence>
<evidence type="ECO:0000256" key="2">
    <source>
        <dbReference type="ARBA" id="ARBA00022763"/>
    </source>
</evidence>
<proteinExistence type="inferred from homology"/>
<keyword evidence="8" id="KW-0378">Hydrolase</keyword>